<dbReference type="RefSeq" id="WP_368275025.1">
    <property type="nucleotide sequence ID" value="NZ_FTNO01000001.1"/>
</dbReference>
<dbReference type="PANTHER" id="PTHR43384">
    <property type="entry name" value="SEPTUM SITE-DETERMINING PROTEIN MIND HOMOLOG, CHLOROPLASTIC-RELATED"/>
    <property type="match status" value="1"/>
</dbReference>
<feature type="region of interest" description="Disordered" evidence="3">
    <location>
        <begin position="175"/>
        <end position="195"/>
    </location>
</feature>
<name>A0A1N6YT53_9EURY</name>
<dbReference type="AlphaFoldDB" id="A0A1N6YT53"/>
<dbReference type="GO" id="GO:0051782">
    <property type="term" value="P:negative regulation of cell division"/>
    <property type="evidence" value="ECO:0007669"/>
    <property type="project" value="TreeGrafter"/>
</dbReference>
<dbReference type="Gene3D" id="3.40.50.300">
    <property type="entry name" value="P-loop containing nucleotide triphosphate hydrolases"/>
    <property type="match status" value="2"/>
</dbReference>
<keyword evidence="6" id="KW-1185">Reference proteome</keyword>
<accession>A0A1N6YT53</accession>
<dbReference type="InterPro" id="IPR050625">
    <property type="entry name" value="ParA/MinD_ATPase"/>
</dbReference>
<reference evidence="6" key="1">
    <citation type="submission" date="2017-01" db="EMBL/GenBank/DDBJ databases">
        <authorList>
            <person name="Varghese N."/>
            <person name="Submissions S."/>
        </authorList>
    </citation>
    <scope>NUCLEOTIDE SEQUENCE [LARGE SCALE GENOMIC DNA]</scope>
    <source>
        <strain evidence="6">CGMCC 1.7737</strain>
    </source>
</reference>
<dbReference type="EMBL" id="FTNO01000001">
    <property type="protein sequence ID" value="SIR17848.1"/>
    <property type="molecule type" value="Genomic_DNA"/>
</dbReference>
<organism evidence="5 6">
    <name type="scientific">Haladaptatus litoreus</name>
    <dbReference type="NCBI Taxonomy" id="553468"/>
    <lineage>
        <taxon>Archaea</taxon>
        <taxon>Methanobacteriati</taxon>
        <taxon>Methanobacteriota</taxon>
        <taxon>Stenosarchaea group</taxon>
        <taxon>Halobacteria</taxon>
        <taxon>Halobacteriales</taxon>
        <taxon>Haladaptataceae</taxon>
        <taxon>Haladaptatus</taxon>
    </lineage>
</organism>
<dbReference type="Pfam" id="PF23442">
    <property type="entry name" value="DUF7125"/>
    <property type="match status" value="1"/>
</dbReference>
<dbReference type="InterPro" id="IPR055549">
    <property type="entry name" value="DUF7125"/>
</dbReference>
<keyword evidence="1" id="KW-0547">Nucleotide-binding</keyword>
<feature type="domain" description="CobQ/CobB/MinD/ParA nucleotide binding" evidence="4">
    <location>
        <begin position="2"/>
        <end position="76"/>
    </location>
</feature>
<dbReference type="PANTHER" id="PTHR43384:SF6">
    <property type="entry name" value="SEPTUM SITE-DETERMINING PROTEIN MIND HOMOLOG, CHLOROPLASTIC"/>
    <property type="match status" value="1"/>
</dbReference>
<protein>
    <submittedName>
        <fullName evidence="5">CobQ/CobB/MinD/ParA nucleotide binding domain-containing protein</fullName>
    </submittedName>
</protein>
<sequence length="430" mass="45849">MLAIAGGKGGCGKTTTTFGLAGALGRTRRLVLAVDTDLDMPNLHLLAEVDGEPGLAAVANGGSIEDVSHPPPEPSGLSGVRVVPAPQSGSRGIHLPAALSRLENGADHVLVDCPAGAGPDAVTPLRAADQALLVTTTDPACLRDTAKTAAMARAEHAHRGVCRDPNGTAAARHRATARQPGLGDDSRRCPARPSRRIRRSGIRCSRVGYPVQTLMNAVGVVVFMGERLSTGVPVLGRKLEGGLPPGSSVALCAPPASQAELLLSEFTSSRPTLYLTTDRTEESVSAEFRRASDRRTPEVRYIPGDAPLDHARRLFQRLPSDSTLVVDPVDLLEREDPTRYRNFLHDLQSHVRGTDSLAVLHCLDGRSVPDQRDITEHAVDVVFQLRTEISGDRVENRLAVPKFRGGRALPETIKLELTESVAIDTSRDIA</sequence>
<dbReference type="GO" id="GO:0016887">
    <property type="term" value="F:ATP hydrolysis activity"/>
    <property type="evidence" value="ECO:0007669"/>
    <property type="project" value="TreeGrafter"/>
</dbReference>
<dbReference type="InterPro" id="IPR002586">
    <property type="entry name" value="CobQ/CobB/MinD/ParA_Nub-bd_dom"/>
</dbReference>
<evidence type="ECO:0000256" key="2">
    <source>
        <dbReference type="ARBA" id="ARBA00022840"/>
    </source>
</evidence>
<dbReference type="Proteomes" id="UP000186914">
    <property type="component" value="Unassembled WGS sequence"/>
</dbReference>
<evidence type="ECO:0000313" key="5">
    <source>
        <dbReference type="EMBL" id="SIR17848.1"/>
    </source>
</evidence>
<dbReference type="GO" id="GO:0009898">
    <property type="term" value="C:cytoplasmic side of plasma membrane"/>
    <property type="evidence" value="ECO:0007669"/>
    <property type="project" value="TreeGrafter"/>
</dbReference>
<evidence type="ECO:0000256" key="3">
    <source>
        <dbReference type="SAM" id="MobiDB-lite"/>
    </source>
</evidence>
<dbReference type="Pfam" id="PF01656">
    <property type="entry name" value="CbiA"/>
    <property type="match status" value="1"/>
</dbReference>
<dbReference type="InterPro" id="IPR027417">
    <property type="entry name" value="P-loop_NTPase"/>
</dbReference>
<evidence type="ECO:0000256" key="1">
    <source>
        <dbReference type="ARBA" id="ARBA00022741"/>
    </source>
</evidence>
<dbReference type="SUPFAM" id="SSF52540">
    <property type="entry name" value="P-loop containing nucleoside triphosphate hydrolases"/>
    <property type="match status" value="2"/>
</dbReference>
<evidence type="ECO:0000259" key="4">
    <source>
        <dbReference type="Pfam" id="PF01656"/>
    </source>
</evidence>
<proteinExistence type="predicted"/>
<dbReference type="GO" id="GO:0005829">
    <property type="term" value="C:cytosol"/>
    <property type="evidence" value="ECO:0007669"/>
    <property type="project" value="TreeGrafter"/>
</dbReference>
<gene>
    <name evidence="5" type="ORF">SAMN05421858_1708</name>
</gene>
<evidence type="ECO:0000313" key="6">
    <source>
        <dbReference type="Proteomes" id="UP000186914"/>
    </source>
</evidence>
<keyword evidence="2" id="KW-0067">ATP-binding</keyword>
<dbReference type="GO" id="GO:0005524">
    <property type="term" value="F:ATP binding"/>
    <property type="evidence" value="ECO:0007669"/>
    <property type="project" value="UniProtKB-KW"/>
</dbReference>